<accession>A0A813JQM5</accession>
<protein>
    <recommendedName>
        <fullName evidence="2">AB hydrolase-1 domain-containing protein</fullName>
    </recommendedName>
</protein>
<evidence type="ECO:0000256" key="1">
    <source>
        <dbReference type="ARBA" id="ARBA00022801"/>
    </source>
</evidence>
<dbReference type="SUPFAM" id="SSF53474">
    <property type="entry name" value="alpha/beta-Hydrolases"/>
    <property type="match status" value="1"/>
</dbReference>
<dbReference type="Gene3D" id="3.40.50.1820">
    <property type="entry name" value="alpha/beta hydrolase"/>
    <property type="match status" value="1"/>
</dbReference>
<dbReference type="PANTHER" id="PTHR43798">
    <property type="entry name" value="MONOACYLGLYCEROL LIPASE"/>
    <property type="match status" value="1"/>
</dbReference>
<dbReference type="Proteomes" id="UP000626109">
    <property type="component" value="Unassembled WGS sequence"/>
</dbReference>
<name>A0A813JQM5_POLGL</name>
<dbReference type="GO" id="GO:0016787">
    <property type="term" value="F:hydrolase activity"/>
    <property type="evidence" value="ECO:0007669"/>
    <property type="project" value="UniProtKB-KW"/>
</dbReference>
<reference evidence="3" key="1">
    <citation type="submission" date="2021-02" db="EMBL/GenBank/DDBJ databases">
        <authorList>
            <person name="Dougan E. K."/>
            <person name="Rhodes N."/>
            <person name="Thang M."/>
            <person name="Chan C."/>
        </authorList>
    </citation>
    <scope>NUCLEOTIDE SEQUENCE</scope>
</reference>
<dbReference type="InterPro" id="IPR029058">
    <property type="entry name" value="AB_hydrolase_fold"/>
</dbReference>
<dbReference type="PANTHER" id="PTHR43798:SF31">
    <property type="entry name" value="AB HYDROLASE SUPERFAMILY PROTEIN YCLE"/>
    <property type="match status" value="1"/>
</dbReference>
<dbReference type="InterPro" id="IPR000073">
    <property type="entry name" value="AB_hydrolase_1"/>
</dbReference>
<sequence length="252" mass="28011">MDWRGHGLSTLNGHDNSLMDPVYFGGDVIAVLDAEAIREATLVAHSLGGFSAIRDAFEAPDRISAIVMINSMCGLRDDFDGSPSFENEDEASPMQHAVCLYAKDLAARDKASARVRELVPTIPASREVKERAYLGARPPDFKAPAIDESILGPNYVNELQTANVLGYWAENEPMKSEHRVPFTAFRKRFDKPVTFIVTADDGIMNWEFPTYAAHHLKADVRFLEEGWHSPYIVCPEVFNKALGEILQNSLKA</sequence>
<dbReference type="AlphaFoldDB" id="A0A813JQM5"/>
<organism evidence="3 4">
    <name type="scientific">Polarella glacialis</name>
    <name type="common">Dinoflagellate</name>
    <dbReference type="NCBI Taxonomy" id="89957"/>
    <lineage>
        <taxon>Eukaryota</taxon>
        <taxon>Sar</taxon>
        <taxon>Alveolata</taxon>
        <taxon>Dinophyceae</taxon>
        <taxon>Suessiales</taxon>
        <taxon>Suessiaceae</taxon>
        <taxon>Polarella</taxon>
    </lineage>
</organism>
<dbReference type="GO" id="GO:0016020">
    <property type="term" value="C:membrane"/>
    <property type="evidence" value="ECO:0007669"/>
    <property type="project" value="TreeGrafter"/>
</dbReference>
<feature type="domain" description="AB hydrolase-1" evidence="2">
    <location>
        <begin position="1"/>
        <end position="240"/>
    </location>
</feature>
<dbReference type="EMBL" id="CAJNNW010026178">
    <property type="protein sequence ID" value="CAE8683275.1"/>
    <property type="molecule type" value="Genomic_DNA"/>
</dbReference>
<keyword evidence="1" id="KW-0378">Hydrolase</keyword>
<gene>
    <name evidence="3" type="ORF">PGLA2088_LOCUS23371</name>
</gene>
<proteinExistence type="predicted"/>
<evidence type="ECO:0000313" key="4">
    <source>
        <dbReference type="Proteomes" id="UP000626109"/>
    </source>
</evidence>
<dbReference type="InterPro" id="IPR050266">
    <property type="entry name" value="AB_hydrolase_sf"/>
</dbReference>
<comment type="caution">
    <text evidence="3">The sequence shown here is derived from an EMBL/GenBank/DDBJ whole genome shotgun (WGS) entry which is preliminary data.</text>
</comment>
<evidence type="ECO:0000259" key="2">
    <source>
        <dbReference type="Pfam" id="PF12697"/>
    </source>
</evidence>
<evidence type="ECO:0000313" key="3">
    <source>
        <dbReference type="EMBL" id="CAE8683275.1"/>
    </source>
</evidence>
<dbReference type="Pfam" id="PF12697">
    <property type="entry name" value="Abhydrolase_6"/>
    <property type="match status" value="1"/>
</dbReference>